<dbReference type="GO" id="GO:0006952">
    <property type="term" value="P:defense response"/>
    <property type="evidence" value="ECO:0007669"/>
    <property type="project" value="UniProtKB-KW"/>
</dbReference>
<dbReference type="InterPro" id="IPR058922">
    <property type="entry name" value="WHD_DRP"/>
</dbReference>
<dbReference type="InterPro" id="IPR038005">
    <property type="entry name" value="RX-like_CC"/>
</dbReference>
<evidence type="ECO:0000313" key="15">
    <source>
        <dbReference type="EnsemblPlants" id="ORUFI08G05010.3"/>
    </source>
</evidence>
<dbReference type="PANTHER" id="PTHR48006:SF102">
    <property type="entry name" value="LEUCINE-RICH REPEAT-CONTAINING PROTEIN DDB_G0281931-RELATED"/>
    <property type="match status" value="1"/>
</dbReference>
<evidence type="ECO:0000256" key="10">
    <source>
        <dbReference type="ARBA" id="ARBA00022840"/>
    </source>
</evidence>
<evidence type="ECO:0000256" key="1">
    <source>
        <dbReference type="ARBA" id="ARBA00008894"/>
    </source>
</evidence>
<dbReference type="Gene3D" id="1.20.5.4130">
    <property type="match status" value="1"/>
</dbReference>
<dbReference type="Gene3D" id="1.10.510.10">
    <property type="entry name" value="Transferase(Phosphotransferase) domain 1"/>
    <property type="match status" value="1"/>
</dbReference>
<dbReference type="Pfam" id="PF23598">
    <property type="entry name" value="LRR_14"/>
    <property type="match status" value="1"/>
</dbReference>
<dbReference type="InterPro" id="IPR041118">
    <property type="entry name" value="Rx_N"/>
</dbReference>
<evidence type="ECO:0000256" key="8">
    <source>
        <dbReference type="ARBA" id="ARBA00022777"/>
    </source>
</evidence>
<dbReference type="GO" id="GO:0004672">
    <property type="term" value="F:protein kinase activity"/>
    <property type="evidence" value="ECO:0007669"/>
    <property type="project" value="InterPro"/>
</dbReference>
<dbReference type="EC" id="2.7.11.1" evidence="2"/>
<dbReference type="SUPFAM" id="SSF52047">
    <property type="entry name" value="RNI-like"/>
    <property type="match status" value="1"/>
</dbReference>
<keyword evidence="4" id="KW-0433">Leucine-rich repeat</keyword>
<dbReference type="Gene3D" id="1.10.10.10">
    <property type="entry name" value="Winged helix-like DNA-binding domain superfamily/Winged helix DNA-binding domain"/>
    <property type="match status" value="1"/>
</dbReference>
<proteinExistence type="inferred from homology"/>
<comment type="catalytic activity">
    <reaction evidence="12">
        <text>L-threonyl-[protein] + ATP = O-phospho-L-threonyl-[protein] + ADP + H(+)</text>
        <dbReference type="Rhea" id="RHEA:46608"/>
        <dbReference type="Rhea" id="RHEA-COMP:11060"/>
        <dbReference type="Rhea" id="RHEA-COMP:11605"/>
        <dbReference type="ChEBI" id="CHEBI:15378"/>
        <dbReference type="ChEBI" id="CHEBI:30013"/>
        <dbReference type="ChEBI" id="CHEBI:30616"/>
        <dbReference type="ChEBI" id="CHEBI:61977"/>
        <dbReference type="ChEBI" id="CHEBI:456216"/>
        <dbReference type="EC" id="2.7.11.1"/>
    </reaction>
</comment>
<dbReference type="Pfam" id="PF00931">
    <property type="entry name" value="NB-ARC"/>
    <property type="match status" value="1"/>
</dbReference>
<protein>
    <recommendedName>
        <fullName evidence="2">non-specific serine/threonine protein kinase</fullName>
        <ecNumber evidence="2">2.7.11.1</ecNumber>
    </recommendedName>
</protein>
<dbReference type="InterPro" id="IPR032675">
    <property type="entry name" value="LRR_dom_sf"/>
</dbReference>
<dbReference type="InterPro" id="IPR000719">
    <property type="entry name" value="Prot_kinase_dom"/>
</dbReference>
<dbReference type="Pfam" id="PF23559">
    <property type="entry name" value="WHD_DRP"/>
    <property type="match status" value="1"/>
</dbReference>
<dbReference type="InterPro" id="IPR036388">
    <property type="entry name" value="WH-like_DNA-bd_sf"/>
</dbReference>
<evidence type="ECO:0000256" key="6">
    <source>
        <dbReference type="ARBA" id="ARBA00022737"/>
    </source>
</evidence>
<dbReference type="Gene3D" id="3.30.200.20">
    <property type="entry name" value="Phosphorylase Kinase, domain 1"/>
    <property type="match status" value="1"/>
</dbReference>
<dbReference type="Gene3D" id="3.40.50.300">
    <property type="entry name" value="P-loop containing nucleotide triphosphate hydrolases"/>
    <property type="match status" value="1"/>
</dbReference>
<comment type="catalytic activity">
    <reaction evidence="13">
        <text>L-seryl-[protein] + ATP = O-phospho-L-seryl-[protein] + ADP + H(+)</text>
        <dbReference type="Rhea" id="RHEA:17989"/>
        <dbReference type="Rhea" id="RHEA-COMP:9863"/>
        <dbReference type="Rhea" id="RHEA-COMP:11604"/>
        <dbReference type="ChEBI" id="CHEBI:15378"/>
        <dbReference type="ChEBI" id="CHEBI:29999"/>
        <dbReference type="ChEBI" id="CHEBI:30616"/>
        <dbReference type="ChEBI" id="CHEBI:83421"/>
        <dbReference type="ChEBI" id="CHEBI:456216"/>
        <dbReference type="EC" id="2.7.11.1"/>
    </reaction>
</comment>
<evidence type="ECO:0000256" key="5">
    <source>
        <dbReference type="ARBA" id="ARBA00022679"/>
    </source>
</evidence>
<keyword evidence="8" id="KW-0418">Kinase</keyword>
<dbReference type="AlphaFoldDB" id="A0A0E0QEZ4"/>
<evidence type="ECO:0000256" key="9">
    <source>
        <dbReference type="ARBA" id="ARBA00022821"/>
    </source>
</evidence>
<keyword evidence="3" id="KW-0723">Serine/threonine-protein kinase</keyword>
<feature type="domain" description="Protein kinase" evidence="14">
    <location>
        <begin position="794"/>
        <end position="1153"/>
    </location>
</feature>
<dbReference type="Proteomes" id="UP000008022">
    <property type="component" value="Unassembled WGS sequence"/>
</dbReference>
<dbReference type="EnsemblPlants" id="ORUFI08G05010.3">
    <property type="protein sequence ID" value="ORUFI08G05010.3"/>
    <property type="gene ID" value="ORUFI08G05010"/>
</dbReference>
<evidence type="ECO:0000313" key="16">
    <source>
        <dbReference type="Proteomes" id="UP000008022"/>
    </source>
</evidence>
<dbReference type="Pfam" id="PF00069">
    <property type="entry name" value="Pkinase"/>
    <property type="match status" value="1"/>
</dbReference>
<dbReference type="InterPro" id="IPR027417">
    <property type="entry name" value="P-loop_NTPase"/>
</dbReference>
<dbReference type="FunFam" id="1.10.510.10:FF:000016">
    <property type="entry name" value="Somatic embryogenesis receptor-like kinase 1"/>
    <property type="match status" value="1"/>
</dbReference>
<evidence type="ECO:0000256" key="11">
    <source>
        <dbReference type="ARBA" id="ARBA00023054"/>
    </source>
</evidence>
<dbReference type="InterPro" id="IPR011009">
    <property type="entry name" value="Kinase-like_dom_sf"/>
</dbReference>
<dbReference type="SMART" id="SM00220">
    <property type="entry name" value="S_TKc"/>
    <property type="match status" value="1"/>
</dbReference>
<sequence length="1173" mass="133292">MATMLVGVSTGVMNTLLSKLSKILEDKYTKLKGVRRQIAFFRNELSSMKAALEMLETVEELDPLQKEWRDTVRELAYDIEDCIDPFLVLVDQKQDEQSTFFKGFSYKLKKMKARHEISNEIEELKTRVIEASKRHKRYNFVGLQSSHGTSGIDPRLRALYVEVDELVGIKGPKEHVMEWFAKGRGDVEVKVLSVVGSGGLGITDDTSEDERQLIDKIRDHLKDKRYFVVIDDVWDVEAWEAVKLALFNNRCGSRIVMTTRNAAVASHCSRGGVCVYQMEPLSFADSKMLFCQRAFRSQELYYPHLEEVCDEILAKCGGLPLAIITVSSLLAGKHAKDEWDRMLTAIGHALAKNPDAANMTKILSLKDYKISKQHLINRWIAEGFVHEEQGWRTYEVGGNYFNDLINRSLIEPVDINDGQAKACQVHDIILDFITCKAAEENFVTSVNSVEHGNISECRVHRLCVKNHNNEKVSKPTSLNVTHVRSLTMFGHVDGISLFAFPILRVLDLSYSLLKDKHLKNIEKLHFLKYLSLRSTLITKLPRKIGQLNCLETLDISYTEILELPLSIAKLECLANLYVGRGTRFPDRLIGKMHSLVELEEFGVSCELGKSLQGFSQLSKLRTLKVHLFWWSDAEECQNYVSALLSSNLHHLYLTGGPLIMEKWYPPSPCIIRKLHIIGCYIRKVPNWMSSLGSLTELQLWIHRMGPNDIEILGAIPSLCFLKLKTMCGINGRIIICSNKGFRSLTYFSLRIKRCGTLLEFEPESMPKLDNFQVEFRLHGMDCLNGASDFGIQHLSALTKVKIGIWGNICSDGIYDPEQDMNNSITRSVVSLIKAAIEKLPNHPTSRFHLEYDHGSCLLGETSQEFEGQGPDEAYPRQHKIFSLRELEDATNCFSDSNVLQRGRFDGSMYKGRLGDGSLVVVKKDYISMGYPNIDWRTRHFQTQVEMPVHRNLMQRPPYEPPLDWRTRRRIALGSARGLSYLHDHCDPKIIHRDVKAANISLDEDFEALVGGFGLAKLMDHMDTDEPNAVRGTIGHIAPEYLSTGIISEKTDVFGYGIMLLELITGQRAFDLARLANDDDVMLLDWVKGLLKEKRLEMLVDPDLQSNYIDVEVESLIQVALLCTQGSPTERPKMAEVVRMLEGDGLAERWEEWQKIEVVRQEVELVGNSHTLFI</sequence>
<dbReference type="InterPro" id="IPR002182">
    <property type="entry name" value="NB-ARC"/>
</dbReference>
<evidence type="ECO:0000256" key="13">
    <source>
        <dbReference type="ARBA" id="ARBA00048679"/>
    </source>
</evidence>
<comment type="similarity">
    <text evidence="1">Belongs to the disease resistance NB-LRR family.</text>
</comment>
<accession>A0A0E0QEZ4</accession>
<reference evidence="15" key="2">
    <citation type="submission" date="2015-06" db="UniProtKB">
        <authorList>
            <consortium name="EnsemblPlants"/>
        </authorList>
    </citation>
    <scope>IDENTIFICATION</scope>
</reference>
<dbReference type="Gramene" id="ORUFI08G05010.3">
    <property type="protein sequence ID" value="ORUFI08G05010.3"/>
    <property type="gene ID" value="ORUFI08G05010"/>
</dbReference>
<dbReference type="GO" id="GO:0051707">
    <property type="term" value="P:response to other organism"/>
    <property type="evidence" value="ECO:0007669"/>
    <property type="project" value="UniProtKB-ARBA"/>
</dbReference>
<dbReference type="Pfam" id="PF18052">
    <property type="entry name" value="Rx_N"/>
    <property type="match status" value="1"/>
</dbReference>
<dbReference type="InterPro" id="IPR055414">
    <property type="entry name" value="LRR_R13L4/SHOC2-like"/>
</dbReference>
<evidence type="ECO:0000256" key="4">
    <source>
        <dbReference type="ARBA" id="ARBA00022614"/>
    </source>
</evidence>
<keyword evidence="11" id="KW-0175">Coiled coil</keyword>
<dbReference type="PROSITE" id="PS50011">
    <property type="entry name" value="PROTEIN_KINASE_DOM"/>
    <property type="match status" value="1"/>
</dbReference>
<dbReference type="GO" id="GO:0005524">
    <property type="term" value="F:ATP binding"/>
    <property type="evidence" value="ECO:0007669"/>
    <property type="project" value="InterPro"/>
</dbReference>
<evidence type="ECO:0000256" key="12">
    <source>
        <dbReference type="ARBA" id="ARBA00047899"/>
    </source>
</evidence>
<dbReference type="InterPro" id="IPR051824">
    <property type="entry name" value="LRR_Rcpt-Like_S/T_Kinase"/>
</dbReference>
<dbReference type="PRINTS" id="PR00364">
    <property type="entry name" value="DISEASERSIST"/>
</dbReference>
<keyword evidence="7" id="KW-0547">Nucleotide-binding</keyword>
<organism evidence="15 16">
    <name type="scientific">Oryza rufipogon</name>
    <name type="common">Brownbeard rice</name>
    <name type="synonym">Asian wild rice</name>
    <dbReference type="NCBI Taxonomy" id="4529"/>
    <lineage>
        <taxon>Eukaryota</taxon>
        <taxon>Viridiplantae</taxon>
        <taxon>Streptophyta</taxon>
        <taxon>Embryophyta</taxon>
        <taxon>Tracheophyta</taxon>
        <taxon>Spermatophyta</taxon>
        <taxon>Magnoliopsida</taxon>
        <taxon>Liliopsida</taxon>
        <taxon>Poales</taxon>
        <taxon>Poaceae</taxon>
        <taxon>BOP clade</taxon>
        <taxon>Oryzoideae</taxon>
        <taxon>Oryzeae</taxon>
        <taxon>Oryzinae</taxon>
        <taxon>Oryza</taxon>
    </lineage>
</organism>
<evidence type="ECO:0000256" key="3">
    <source>
        <dbReference type="ARBA" id="ARBA00022527"/>
    </source>
</evidence>
<evidence type="ECO:0000259" key="14">
    <source>
        <dbReference type="PROSITE" id="PS50011"/>
    </source>
</evidence>
<dbReference type="SUPFAM" id="SSF56112">
    <property type="entry name" value="Protein kinase-like (PK-like)"/>
    <property type="match status" value="1"/>
</dbReference>
<keyword evidence="5" id="KW-0808">Transferase</keyword>
<keyword evidence="6" id="KW-0677">Repeat</keyword>
<dbReference type="Gene3D" id="3.80.10.10">
    <property type="entry name" value="Ribonuclease Inhibitor"/>
    <property type="match status" value="1"/>
</dbReference>
<name>A0A0E0QEZ4_ORYRU</name>
<dbReference type="GO" id="GO:0043531">
    <property type="term" value="F:ADP binding"/>
    <property type="evidence" value="ECO:0007669"/>
    <property type="project" value="InterPro"/>
</dbReference>
<evidence type="ECO:0000256" key="2">
    <source>
        <dbReference type="ARBA" id="ARBA00012513"/>
    </source>
</evidence>
<dbReference type="CDD" id="cd14798">
    <property type="entry name" value="RX-CC_like"/>
    <property type="match status" value="1"/>
</dbReference>
<evidence type="ECO:0000256" key="7">
    <source>
        <dbReference type="ARBA" id="ARBA00022741"/>
    </source>
</evidence>
<dbReference type="InterPro" id="IPR042197">
    <property type="entry name" value="Apaf_helical"/>
</dbReference>
<reference evidence="16" key="1">
    <citation type="submission" date="2013-06" db="EMBL/GenBank/DDBJ databases">
        <authorList>
            <person name="Zhao Q."/>
        </authorList>
    </citation>
    <scope>NUCLEOTIDE SEQUENCE</scope>
    <source>
        <strain evidence="16">cv. W1943</strain>
    </source>
</reference>
<keyword evidence="16" id="KW-1185">Reference proteome</keyword>
<keyword evidence="9" id="KW-0611">Plant defense</keyword>
<dbReference type="PANTHER" id="PTHR48006">
    <property type="entry name" value="LEUCINE-RICH REPEAT-CONTAINING PROTEIN DDB_G0281931-RELATED"/>
    <property type="match status" value="1"/>
</dbReference>
<dbReference type="Gene3D" id="1.10.8.430">
    <property type="entry name" value="Helical domain of apoptotic protease-activating factors"/>
    <property type="match status" value="1"/>
</dbReference>
<keyword evidence="10" id="KW-0067">ATP-binding</keyword>
<dbReference type="SUPFAM" id="SSF52540">
    <property type="entry name" value="P-loop containing nucleoside triphosphate hydrolases"/>
    <property type="match status" value="1"/>
</dbReference>